<dbReference type="EMBL" id="CP036433">
    <property type="protein sequence ID" value="QDU93111.1"/>
    <property type="molecule type" value="Genomic_DNA"/>
</dbReference>
<protein>
    <recommendedName>
        <fullName evidence="4">PH domain-containing protein</fullName>
    </recommendedName>
</protein>
<evidence type="ECO:0000313" key="2">
    <source>
        <dbReference type="EMBL" id="QDU93111.1"/>
    </source>
</evidence>
<keyword evidence="1" id="KW-0812">Transmembrane</keyword>
<dbReference type="AlphaFoldDB" id="A0A518DMS0"/>
<sequence length="150" mass="16625">MTSRHPVVSSSSRRAPRPLELTVNVWPAIQAPVRSLVALALAIGLGWLADQMSGSETMGWLAGGAVVLAMWRLWIPVQVVIGPLGIVENILGYRRRISWREIYGYEDRPHGVLIQPHNPGSPLRGLYIFCGKRREDVVAVLDFYLSDPAT</sequence>
<organism evidence="2 3">
    <name type="scientific">Lignipirellula cremea</name>
    <dbReference type="NCBI Taxonomy" id="2528010"/>
    <lineage>
        <taxon>Bacteria</taxon>
        <taxon>Pseudomonadati</taxon>
        <taxon>Planctomycetota</taxon>
        <taxon>Planctomycetia</taxon>
        <taxon>Pirellulales</taxon>
        <taxon>Pirellulaceae</taxon>
        <taxon>Lignipirellula</taxon>
    </lineage>
</organism>
<dbReference type="Proteomes" id="UP000317648">
    <property type="component" value="Chromosome"/>
</dbReference>
<feature type="transmembrane region" description="Helical" evidence="1">
    <location>
        <begin position="21"/>
        <end position="48"/>
    </location>
</feature>
<keyword evidence="1" id="KW-0472">Membrane</keyword>
<name>A0A518DMS0_9BACT</name>
<keyword evidence="1" id="KW-1133">Transmembrane helix</keyword>
<keyword evidence="3" id="KW-1185">Reference proteome</keyword>
<evidence type="ECO:0000256" key="1">
    <source>
        <dbReference type="SAM" id="Phobius"/>
    </source>
</evidence>
<accession>A0A518DMS0</accession>
<dbReference type="RefSeq" id="WP_145049632.1">
    <property type="nucleotide sequence ID" value="NZ_CP036433.1"/>
</dbReference>
<gene>
    <name evidence="2" type="ORF">Pla8534_08900</name>
</gene>
<evidence type="ECO:0008006" key="4">
    <source>
        <dbReference type="Google" id="ProtNLM"/>
    </source>
</evidence>
<proteinExistence type="predicted"/>
<dbReference type="OrthoDB" id="272682at2"/>
<evidence type="ECO:0000313" key="3">
    <source>
        <dbReference type="Proteomes" id="UP000317648"/>
    </source>
</evidence>
<reference evidence="2 3" key="1">
    <citation type="submission" date="2019-02" db="EMBL/GenBank/DDBJ databases">
        <title>Deep-cultivation of Planctomycetes and their phenomic and genomic characterization uncovers novel biology.</title>
        <authorList>
            <person name="Wiegand S."/>
            <person name="Jogler M."/>
            <person name="Boedeker C."/>
            <person name="Pinto D."/>
            <person name="Vollmers J."/>
            <person name="Rivas-Marin E."/>
            <person name="Kohn T."/>
            <person name="Peeters S.H."/>
            <person name="Heuer A."/>
            <person name="Rast P."/>
            <person name="Oberbeckmann S."/>
            <person name="Bunk B."/>
            <person name="Jeske O."/>
            <person name="Meyerdierks A."/>
            <person name="Storesund J.E."/>
            <person name="Kallscheuer N."/>
            <person name="Luecker S."/>
            <person name="Lage O.M."/>
            <person name="Pohl T."/>
            <person name="Merkel B.J."/>
            <person name="Hornburger P."/>
            <person name="Mueller R.-W."/>
            <person name="Bruemmer F."/>
            <person name="Labrenz M."/>
            <person name="Spormann A.M."/>
            <person name="Op den Camp H."/>
            <person name="Overmann J."/>
            <person name="Amann R."/>
            <person name="Jetten M.S.M."/>
            <person name="Mascher T."/>
            <person name="Medema M.H."/>
            <person name="Devos D.P."/>
            <person name="Kaster A.-K."/>
            <person name="Ovreas L."/>
            <person name="Rohde M."/>
            <person name="Galperin M.Y."/>
            <person name="Jogler C."/>
        </authorList>
    </citation>
    <scope>NUCLEOTIDE SEQUENCE [LARGE SCALE GENOMIC DNA]</scope>
    <source>
        <strain evidence="2 3">Pla85_3_4</strain>
    </source>
</reference>
<dbReference type="KEGG" id="lcre:Pla8534_08900"/>
<feature type="transmembrane region" description="Helical" evidence="1">
    <location>
        <begin position="60"/>
        <end position="87"/>
    </location>
</feature>